<keyword evidence="1" id="KW-0472">Membrane</keyword>
<dbReference type="EMBL" id="LKCM01000218">
    <property type="protein sequence ID" value="KPQ42623.1"/>
    <property type="molecule type" value="Genomic_DNA"/>
</dbReference>
<gene>
    <name evidence="2" type="ORF">MPEBLZ_02834</name>
</gene>
<protein>
    <submittedName>
        <fullName evidence="2">LVIVD repeat protein</fullName>
    </submittedName>
</protein>
<evidence type="ECO:0000313" key="3">
    <source>
        <dbReference type="Proteomes" id="UP000050360"/>
    </source>
</evidence>
<comment type="caution">
    <text evidence="2">The sequence shown here is derived from an EMBL/GenBank/DDBJ whole genome shotgun (WGS) entry which is preliminary data.</text>
</comment>
<feature type="transmembrane region" description="Helical" evidence="1">
    <location>
        <begin position="405"/>
        <end position="426"/>
    </location>
</feature>
<dbReference type="Pfam" id="PF09136">
    <property type="entry name" value="Glucodextran_B"/>
    <property type="match status" value="1"/>
</dbReference>
<dbReference type="InterPro" id="IPR015943">
    <property type="entry name" value="WD40/YVTN_repeat-like_dom_sf"/>
</dbReference>
<dbReference type="Gene3D" id="2.130.10.10">
    <property type="entry name" value="YVTN repeat-like/Quinoprotein amine dehydrogenase"/>
    <property type="match status" value="1"/>
</dbReference>
<dbReference type="Proteomes" id="UP000050360">
    <property type="component" value="Unassembled WGS sequence"/>
</dbReference>
<proteinExistence type="predicted"/>
<sequence>MRVLIRSFILLVLISGLTIGPAQCEPLQNLTDVGTFTTSEPHDAEFYKDYMFIADGNSLLVYNVSNPEKPGLLNKMTDFDKVYGISILEERLYMASGPGWIYVLNISDPENPTKLQQITYLDNANDVAVTEKYMYVADTNTGLLIFNFNDQTNPELSGMFYVLKSNISGTLQGWAGISIEVSGNYVFLSAEKRVGFYIVDVSDPESPKEVFHSLGKNVYDIAIRGNDVYLSRADGTSEYNLLDVSNPYAPNNTGTFFINEIKDRAAIAVHPSGDYIYAASGDTWHIFKVPDTIPPQIIIDRPQQGEIFSNQVINISGTASDKNDIKEVLVNGNFSGTKVWDQRVKLQEGTNNITITAWDTNGNNITESIQVVYRPQAITPMQTITSSPSPKETPEIIKDTVKKPVSYNVILIAMLFLITIAFIYWITKLKK</sequence>
<evidence type="ECO:0000256" key="1">
    <source>
        <dbReference type="SAM" id="Phobius"/>
    </source>
</evidence>
<evidence type="ECO:0000313" key="2">
    <source>
        <dbReference type="EMBL" id="KPQ42623.1"/>
    </source>
</evidence>
<dbReference type="InterPro" id="IPR013783">
    <property type="entry name" value="Ig-like_fold"/>
</dbReference>
<name>A0A0P8DY11_9EURY</name>
<reference evidence="2 3" key="1">
    <citation type="submission" date="2015-09" db="EMBL/GenBank/DDBJ databases">
        <title>A metagenomics-based metabolic model of nitrate-dependent anaerobic oxidation of methane by Methanoperedens-like archaea.</title>
        <authorList>
            <person name="Arshad A."/>
            <person name="Speth D.R."/>
            <person name="De Graaf R.M."/>
            <person name="Op Den Camp H.J."/>
            <person name="Jetten M.S."/>
            <person name="Welte C.U."/>
        </authorList>
    </citation>
    <scope>NUCLEOTIDE SEQUENCE [LARGE SCALE GENOMIC DNA]</scope>
</reference>
<dbReference type="SUPFAM" id="SSF101908">
    <property type="entry name" value="Putative isomerase YbhE"/>
    <property type="match status" value="1"/>
</dbReference>
<accession>A0A0P8DY11</accession>
<dbReference type="Gene3D" id="2.60.40.10">
    <property type="entry name" value="Immunoglobulins"/>
    <property type="match status" value="1"/>
</dbReference>
<keyword evidence="1" id="KW-1133">Transmembrane helix</keyword>
<dbReference type="InterPro" id="IPR013211">
    <property type="entry name" value="LVIVD"/>
</dbReference>
<keyword evidence="1" id="KW-0812">Transmembrane</keyword>
<organism evidence="2 3">
    <name type="scientific">Candidatus Methanoperedens nitratireducens</name>
    <dbReference type="NCBI Taxonomy" id="1392998"/>
    <lineage>
        <taxon>Archaea</taxon>
        <taxon>Methanobacteriati</taxon>
        <taxon>Methanobacteriota</taxon>
        <taxon>Stenosarchaea group</taxon>
        <taxon>Methanomicrobia</taxon>
        <taxon>Methanosarcinales</taxon>
        <taxon>ANME-2 cluster</taxon>
        <taxon>Candidatus Methanoperedentaceae</taxon>
        <taxon>Candidatus Methanoperedens</taxon>
    </lineage>
</organism>
<dbReference type="AlphaFoldDB" id="A0A0P8DY11"/>
<dbReference type="Pfam" id="PF08309">
    <property type="entry name" value="LVIVD"/>
    <property type="match status" value="4"/>
</dbReference>